<dbReference type="AlphaFoldDB" id="W9RW74"/>
<gene>
    <name evidence="2" type="ORF">L484_025947</name>
</gene>
<dbReference type="Proteomes" id="UP000030645">
    <property type="component" value="Unassembled WGS sequence"/>
</dbReference>
<organism evidence="2 3">
    <name type="scientific">Morus notabilis</name>
    <dbReference type="NCBI Taxonomy" id="981085"/>
    <lineage>
        <taxon>Eukaryota</taxon>
        <taxon>Viridiplantae</taxon>
        <taxon>Streptophyta</taxon>
        <taxon>Embryophyta</taxon>
        <taxon>Tracheophyta</taxon>
        <taxon>Spermatophyta</taxon>
        <taxon>Magnoliopsida</taxon>
        <taxon>eudicotyledons</taxon>
        <taxon>Gunneridae</taxon>
        <taxon>Pentapetalae</taxon>
        <taxon>rosids</taxon>
        <taxon>fabids</taxon>
        <taxon>Rosales</taxon>
        <taxon>Moraceae</taxon>
        <taxon>Moreae</taxon>
        <taxon>Morus</taxon>
    </lineage>
</organism>
<protein>
    <submittedName>
        <fullName evidence="2">Uncharacterized protein</fullName>
    </submittedName>
</protein>
<feature type="region of interest" description="Disordered" evidence="1">
    <location>
        <begin position="1"/>
        <end position="46"/>
    </location>
</feature>
<dbReference type="EMBL" id="KE344673">
    <property type="protein sequence ID" value="EXB75168.1"/>
    <property type="molecule type" value="Genomic_DNA"/>
</dbReference>
<feature type="compositionally biased region" description="Basic and acidic residues" evidence="1">
    <location>
        <begin position="23"/>
        <end position="33"/>
    </location>
</feature>
<reference evidence="3" key="1">
    <citation type="submission" date="2013-01" db="EMBL/GenBank/DDBJ databases">
        <title>Draft Genome Sequence of a Mulberry Tree, Morus notabilis C.K. Schneid.</title>
        <authorList>
            <person name="He N."/>
            <person name="Zhao S."/>
        </authorList>
    </citation>
    <scope>NUCLEOTIDE SEQUENCE</scope>
</reference>
<name>W9RW74_9ROSA</name>
<evidence type="ECO:0000313" key="3">
    <source>
        <dbReference type="Proteomes" id="UP000030645"/>
    </source>
</evidence>
<keyword evidence="3" id="KW-1185">Reference proteome</keyword>
<evidence type="ECO:0000313" key="2">
    <source>
        <dbReference type="EMBL" id="EXB75168.1"/>
    </source>
</evidence>
<sequence>MKKKKRNGGAEELRRRRSGDGGNTKKEEEERRRNLPGSAYSGLKRDQLAPILANFGLALFETRKRKKN</sequence>
<accession>W9RW74</accession>
<proteinExistence type="predicted"/>
<evidence type="ECO:0000256" key="1">
    <source>
        <dbReference type="SAM" id="MobiDB-lite"/>
    </source>
</evidence>